<feature type="domain" description="Bacterial Ig-like" evidence="6">
    <location>
        <begin position="6008"/>
        <end position="6098"/>
    </location>
</feature>
<dbReference type="RefSeq" id="WP_101892689.1">
    <property type="nucleotide sequence ID" value="NZ_CP022684.1"/>
</dbReference>
<dbReference type="Proteomes" id="UP000235116">
    <property type="component" value="Chromosome"/>
</dbReference>
<evidence type="ECO:0000256" key="3">
    <source>
        <dbReference type="ARBA" id="ARBA00023180"/>
    </source>
</evidence>
<dbReference type="InterPro" id="IPR032812">
    <property type="entry name" value="SbsA_Ig"/>
</dbReference>
<dbReference type="Gene3D" id="2.60.40.10">
    <property type="entry name" value="Immunoglobulins"/>
    <property type="match status" value="49"/>
</dbReference>
<dbReference type="PANTHER" id="PTHR14795">
    <property type="entry name" value="HELICASE RELATED"/>
    <property type="match status" value="1"/>
</dbReference>
<feature type="domain" description="Bacterial Ig-like" evidence="6">
    <location>
        <begin position="1593"/>
        <end position="1682"/>
    </location>
</feature>
<dbReference type="InterPro" id="IPR000413">
    <property type="entry name" value="Integrin_alpha"/>
</dbReference>
<feature type="domain" description="Bacterial Ig-like" evidence="6">
    <location>
        <begin position="3493"/>
        <end position="3583"/>
    </location>
</feature>
<dbReference type="Pfam" id="PF01839">
    <property type="entry name" value="FG-GAP"/>
    <property type="match status" value="6"/>
</dbReference>
<dbReference type="KEGG" id="kak:Kalk_02410"/>
<reference evidence="8" key="1">
    <citation type="submission" date="2017-08" db="EMBL/GenBank/DDBJ databases">
        <title>Direct submision.</title>
        <authorList>
            <person name="Kim S.-J."/>
            <person name="Rhee S.-K."/>
        </authorList>
    </citation>
    <scope>NUCLEOTIDE SEQUENCE [LARGE SCALE GENOMIC DNA]</scope>
    <source>
        <strain evidence="8">GI5</strain>
    </source>
</reference>
<feature type="domain" description="Bacterial Ig-like" evidence="6">
    <location>
        <begin position="2593"/>
        <end position="2683"/>
    </location>
</feature>
<feature type="domain" description="Bacterial Ig-like" evidence="6">
    <location>
        <begin position="3693"/>
        <end position="3783"/>
    </location>
</feature>
<feature type="domain" description="SbsA Ig-like" evidence="5">
    <location>
        <begin position="6210"/>
        <end position="6319"/>
    </location>
</feature>
<feature type="domain" description="Bacterial Ig-like" evidence="6">
    <location>
        <begin position="292"/>
        <end position="384"/>
    </location>
</feature>
<feature type="domain" description="Bacterial Ig-like" evidence="6">
    <location>
        <begin position="4393"/>
        <end position="4483"/>
    </location>
</feature>
<feature type="region of interest" description="Disordered" evidence="4">
    <location>
        <begin position="25"/>
        <end position="84"/>
    </location>
</feature>
<feature type="domain" description="Bacterial Ig-like" evidence="6">
    <location>
        <begin position="1893"/>
        <end position="1983"/>
    </location>
</feature>
<feature type="domain" description="Bacterial Ig-like" evidence="6">
    <location>
        <begin position="693"/>
        <end position="783"/>
    </location>
</feature>
<sequence length="7121" mass="701082">MSQLGAIRYLVVLGCILLITACGGGGGGGSDTRSGSEQTESSDSGSSGTSEEDNSSEFNDSESGDGSGTGNVDPGNEAGENTSTSDYVAPAVVSLWSDDVPFGEGRVIDDTVAFSGTGEPGHILEFWLNGVMNASTVVDSRGEWRIDFTVVTLIPDRYEVNLVTVSPSGESVASASTFTFRYDPTAPASPIISAITDDSYVAGDGFTTDGTLVITGMAEPSMTVTLYLNSVAIGTSIADGEGNWSVDYSAVNLSDGSYMLTADSTFLTLQSAISPQFPVVIDRVPPAAPSVLNISLDSGLSATDYITNDTRLVFDGVSEPFAQIRLRRDATVLGNTTADASGNWSFDYSVIALSEGAHSVQLMATDRAGNQSAWSSLFNLMIDTAAPNPIGSIALQPDTGVIGDGVTATGAIQLVGTADAGDYVEVFFDGSSVGQVLVDSSGDWILDLSAAPLVNGNYSVTTQVVDLAGNQSSVSPGFDIVINALPPSMPVISGITTDTGLASDGITADSTLEVLGTADAGADVYVYIDGVGVGVTTADMFGNWSFDHTATVLTDGVHILTAQAENISGLQSPMSVAFNLVIDTAAPVVPAITAISPDTGIVGDGITSANGIVLSGASDPNNTLYLYQDAVLIGQTVSDGAGNWSYDHSSIALVDGTYSFLAVAEDVAGNRAASAVYAITIDTATPAAPAVTAITDDTGTASDGITSGNQLVISGTAEANSSVEVFVDAASIGTTIADGSGNWSYDHTGTTLADGSYTITATATDTSGNASAASGAFNITVDTGTPAAPAVTAITTDTGTAGDGITSDNTLAISGTAEANAAVEVFIDAGSIGTTTADGSGNWSYDHTGTTLADGSYAVTATATDTSGNASVASGAFNITVDTGTPAAPAVTAISTDTGTNNDQITSDTTLVFSGTAEANATVEVFIDAASIGTASADGSGNWSYDHTGTTLSAGSYSITATAQDLAGNTSVASSALSVTVDTAAPAAPAVTAITDDTGTASDGITSDNQLVISGTAEANATVEVFIDAGSIGTTTADGSGNWSYDHTGTTLADGSYAITATATDTSGNASAASSAFNITVDTGAPGAPSVTAITADTGTAGDGITSDNTLVISGTAEANATVEVFIDAASIGTASADGSGNWSYDHTGTTLSAGSYSITATAQDLAGNTSVASSALSVTVDTAAPAAPAVTAITDDTGTAADGVTSDNQLVITGTAEANSSVEVFIDAGSIGTTTADGSGNWSYDHTGTTLADGSYAITATATDTSGNASVASSAFNVTVDTGAPGAPSVTAITTDTGTAADGITSDNTLVFTGTAEASASIEVFIDAGSIGSTTADGSGNWSYDHTGTTLADGSYAITATATDTSGNASAASSAFNIAVDTGAPGAPSVTAITMDTGTAADGITSDNTLAISGTAEANASIEVFIDAGSIGTTTADGSGNWSYDHTGTTLADGSYSVTASATDTSGNVSATSSALSITVDTGTPAAPAVTEITSDTGTNNDQITSDTTLVFSGTAEANAAVEVFIDAGSIGTTTADGSGNWSYDHTGTTLADGSYAVTATATDTSGNASVASSAFNITVDTGAPGAPSVTAITTDTGTAADGVTSDNTLVISGSAEANAAVEVFVDAASIGTASADGSGNWSYDHTGTTLADGSYAITATATDTSGNASVASSAFNITVDAGAPGAPSVTAITTDTGTAADGVTSDNTLVISGTAEANAAVEVFIDAASIGTASADGSGNWSYDHTGTTLADGSYAITATATDTSGNASAASGAFNITVDTGTPAAPAVTAITSDTGTNNDQITSDTTLVFSGTAEASSSVEVFVDAASIGTASADGSGNWSYDHTGTTLSAGSYSITATAQDLAGNTSVASSALSVTVDTAAPAAPAVTAITDDTGTAADGVTSDNQLVITGTAEANSSVEVFIDAGSIGTTTADGSGNWSYDHTGTTLADGSYAITATATDTSGNASVASSAFNVTVDTGAPGAPSVTAITTDTGTAADGITSDNTLVFTGTAEASASIEVFIDAGSIGSTTADGSGNWSYDHTGTTLADGSYAITATATDTSGNASAASSAFNIAVDTGAPGAPSVTAITMDTGTAADGITSDNTLAISGTAEANASIEVFIDAGSIGTTTADGSGNWSYDHTGTTLADGSYSVTASATDTSGNVSATSSALSITVDTGTPAAPAVTEITSDTGTNNDQITSDTTLVFSGTAEANAAVEVFIDAGSIGTTTADGSGNWSYDHTGTTLADGSYAVTATATDTSGNASVASSAFNITVDTGAPGAPSVTAITTDTGTAADGVTSDNTLVISGSAEANAAVEVFVDAASIGTASADGSGNWSYDHTGTTLADGSYAITATATDTSGNASVASSAFNITVDTGAPGAPSVTAITTDTGTAADGVTSDNTLVISGTAEANAAVEVFIDAASIGTASADGSGNWSYDHTGTTLADGSYAITATATDTSGNASAASGAFNITVDTGTPAAPAVTAITSDTGTNNDQITSDTTLVFSGTAEASSSVEVFVDAASIGTASADGSGNWSYDHTGTTLSAGSYSITATAQDLAGNTSVASSALSVMVDTAAPAAPAVTAITDDTGTASDGVTSDNQLVISGTAEANATVEVFIDAVSIGTTTADGSGNWSYDHTGSTLAEGGYSLTAQSTDGAGNSSAVSAGFAITIDTSAPAAPSVTAITMDTGTAADGVTSDNSLVISGTAEANASIEVFIDAGSIGTTTADGSGNWSYDHTGTTLADGSYAITATATDTSGNASAASSAFNVTVDTGTPAAPSVTVITTDTGTAGDGITSDNTLAISGTAEANTTVEVFIDAGSIGTTTADGSGNWSYDHTGSTLADGSYAITATATDTSGNASVASSAFNVTVDTGAPGAPSVTAITTDTGTAADGITSDNTLVISGTAEANAAVEVFIDAGSIGTTTADGSGNWSYDHTGSTLADGSYAITATATDTSGNASVASSAFNVTVDTGAPGAPSVTAITTDTGTAGDGITSDNTLVISGTAEANATVEVFVDAGSIGTTTADGSGNWSYDHTGTTLADGSYAITATATDTSGNASAASSAFNITVDTGTPAAPAVTAITSDTGTNNDQITSDTTLVFSGTAEANATVEVFIDAGSIGTTTADGSGNWSYDHTGATLADGSYAVTATATDTSGNASVASSAFNITVDTGAPGAPSVTAITTDTGTAADGVTSDNTLVFTGTAEANATVEVFIDAGSIGTTTADGSGNWSYNHTGTTLADGSYAVTATATDTSGNASVASGAFNITVDTGTPAAPAVTAISTDTGTNNDQITSDTTLVFSGTAEASSSVEVFVDAASIGTASADGSGNWSYDHTGTTLSAGSYSITATAQDLAGNTSVASSALSVTVDTAAPAAPAVTAITDDTGTASDGITSDNTLVFTGTAEVNADVEVFIDAGSIGTTTADGSGNWSYDHTGTTLADGSYAITATSTDTSGNASAASTAFNITVDTGTPAAPAVTAITTDTGTAGDGITSDNTLAISGTAEANATVEVFVDAGSIGTTTADGSGNWSYDHTGTTLADGSYAITATATDTSGNASAASSAFNITVDTGAPGVPSVTAITTDTGTAADGVTSDNTLVLSGTAEANASIEVFIDAGSIGTTTADGSGNWSYDHTGTTLADGSYAITATATDTSGNDSAASSAFNITVDTGTPAAPAVTAITSDTGTNNDQITSDTTLVFSGTAEANATVEVFVDAASIGTASADGSGNWSYDHTGTTLSAGSYSITATAQDLAGNTSVASSALSVTVDTAAPAAPAVTAITDDTGTAADGVTSDNQLVITGTAEANSSVEVFIDAGSIGTTTADGSGNWSYDHTGTTLADGSYAITATATDTSGNASVASGAFNITVDTGTPAAPAVTAITTDTGTAADGVTSDNSLVISGTAEANASIEVFIDAGSIGTTTADGSGNWSYDHTGSTLADGSYAVTATATDTSGNASAASSAFNITVDTGAPGAPSVTAITTDTGTAADGVTSDNSLVISGTAEANASIEVFIDAGSIGTTTADGSGNWSYDHTGSTLADGSYAVTATATDTSGNASAASSAFNITVDTGAPGAPSVTAITTDTGNAADGITSDNTLVFTGTAEANATVEVFIDAGSIGTTTADGSGNWSYDHTGTTLADGSYAITATATDTSGNASVASGAFNITVDTGTPAAPAVTAITSDTGTNNDQITSDTTLVFSGTAEANATVEVFIDAASIGTASADGSGNWSYDHTGTTLSADSYSITATAQDLAGNTSVASSALSVTVDTAAPAAPAVTAITDDTGTASDGVTSDNQLVISGTAEANASIEVFIDAGSIGTTAADGSGNWSYDHTGTTLADGSYAVTATATDTSGNASVASGAFNITVDTGTPAAPFVTAITSDTGTNNDQITSDTTLVFSGTAEANATVEVFIDAASIGTASADGSGNWSYDHTGTTLSAGSYSITATAQDLAGNTSVASSALSVTVDTAAPAAPAVTAITDDTGTASDGVTSDNQLVISGTAEVNATVEVFIDAGSIGTTTADGSGNWSYDHTGTTLADGSYAITATATDTSGNASVASGAFNITVDTGTPAAPAVTAITTDTGIAGDGITSDNTLAISGTAEANATVEVFIDAASIGTASADGSGNWSYDHTGTTLSAGSYSITATAQDLAGNTSVASSAMSVTVDTAAPAAPAVTAITDDTGTASDGVTSDNQLVISGTAEANATVEVFIDAGSIGSTTADGSGNWSYDHTGTTLSDNTYAITAVASDNAANASATSSTFNVTVDTVAPAVSSYTPANGATGVAFASNLTMTFADNVYVATGNLVLRRYLDDTIVETIDITSGQVTGTGTTTLTINPTSDLVGGRQYYVEVDAGALIDLAGNSYAGISGNSTWAFTTLNTALTSTTPADEATGVALNTDLTFVFNEAVTANVGNIVIKRVSDDVVFETIDVAVATITGDGTTSITVSLSDTLAPNTAYYVEIDAGAFINTDSAAYAGISGNSTLNFTTVNVSIPTVTNVTSSLANGTYRGGDTVPIQIVFSEAVDVTGTPRIYIDLDGSDKYVNYTSGTGTTTLQFDYSVVTGDSTSDLGYVSAASLSLNGGTIRSANLANATLTLPSPGAANSLSNNKNIVITAASLDITNLTPSDGFFIEGYEVGDWFARSVGGGGDSNGDGFEDIVIGVAYSDISAGDAGAAYVIFGAAGATRSDIQVNSLAATDGFLIYGTDAADFLGMTVDLTGDLNGDGYDEIVVVASHDDTSVADGGTIYVIWGEAGATRSDIDLSAMGPSDGFRILSHEVGDAVGNTSFIDPQNAQFLDADGDFNGDGIDDLIIGHSASDQGGGDSGLVYVIFGQTGATRSDVDLSSYAGQGFEINTGGVGGELLGHSVQFIGDFNGDGFNDLVVGAVRSDAVAGDAGQAYVIFGHAGPTFNNIDLTAMTNTEGFTISTSEAASWLGGSVGSSDVNGDGLSDVLIGNVASNTGYGDSGSILVLYGYNSATYADMTFGSVPIGSGFTIYGEGVSDFFSHAVEGVGDVNGDGVDDIMATSWVDDEGGGDAGAAWIIYGVSGASRADVQLNTLDSSDGFKIIGDRAVDYFGMANAVADLNGDGYQDLVVASRQGDNGAADAGEVNVIWGKDFLSLVDSDLTGTAGADYLVGTSGDDTIAAAGGADAVSAGAGDDTIQVADLSFVRVDGGRGEDTLELTGTGLSLDLRVVNYEVIRGIEVINLADNGNGLSLDKPSLLALSDEARILYVNGGSSDWVFTDAGETWTPNGSAVVNTITYDRYDNGEASLYIQDVLSQPVTPSAPAVTAFANDTGVLSDNITSDTGLVFSGTTGAYFDVEVFIDAGSIGTTTADASGNWSYDYSGTALSDGTYAITAQATNLSGYVSAASSALNVTVDASAPAAPAVTAITTDTGNNSDGITNDNTLVVSGTAEANSTVTVFVDAGSIGTTTASGGGAWSYDYTGTIISDGSYVLTATASDTAGNTSAASSAFNITIDSSTPSAPSVTSISSDTGTGGDGVTSDNTLIFSGTSEANATVEVFIGAGSIGTTTASGGGSWSYDYTGTTLSDGSYAITATAADTAGNTSAASSAFNITVDTAGPSVSTLSPTDGNTSVAYTSNLVIVFGETVTVGTGNIVIYNGGGSVFETIPVGDARVTGSGSNTITINPSGTFVGGSDYYVQIAAGTFADGLGNTYGGIADTTTWNFTTVPTQLSATIPADEATGIDLDAGLTLTFNEAVTVNSGDLRIRQLSDDTLIETIDVTSGQVTGSGSAVISVARSAVLDPVTAYYVEIDSGAFRNANSVAFTGISDNSTWNFTTKFVTTPTVTNVTSSTANGTYRGGDQISIQVTFSELVNVTISGGKPRLRLSLNAGDIYVSYTSGTGTTTLTFNYTVALGDTTSDLAYASTTSLELNGGVIRSADYANANLTLPSPGASGSLNANKAIVLSGATTLDVTFLRAEDGFFITGAETSTVYFGHSISSGGDFNGDGFEDLAIGVPDSNLSNTSGGFAYLVYGKAGATRSGIAMTSLSASDGFEVDGADTADYAGSVVDISGDLNGDGYDDMIVVASRADDGATTGGNIYVIWGNGSPSGINLSSDFNRTSGFTNSKGFVITGHESSDEIGMYNSYEPNNAQFIDASGDFNGDGINDLLIGHEQGDENATNGGYVYVIFGQSGATRANFRLDAYATHGFRVYSSETGAHVGRAQYLGDYNGDGYSDVMIGAPGVSSDDGEAYVVFGNAGPTFSNIDLAALNGTNGFAISTTDSNAWLGGSLGAADVNGDGLSDLIVGAPSATYASRTSNGAAMVIYGTSSAPHSDLTLETLPAARGYVIYGEDSGEESSYTAQGVRDINGDGVDDIMLSSGKDDDAGTNAGAAWVIFGITGTSRGDIDLSSLSASTGFKISGDTSDDRFGQSATSGDMNGDGYQDIMVSSVAGDNAGSFSGEVNVIWGQDFLGAVDVSGEGTSADENLIGTDGDDTVQSGGGLDAIRTGSGDDIVEIEDVNFFDIDGGLGTDTILFTTSLNTFDLTSIGEESISDIEVIDLADSGNVLTVSRITVLGLSKETSILYVKGGSSDAVVSSGSDAWVNTGSATVGGVDYDIYEDNGAFLYIENTVDATAVP</sequence>
<feature type="domain" description="Bacterial Ig-like" evidence="6">
    <location>
        <begin position="2193"/>
        <end position="2283"/>
    </location>
</feature>
<dbReference type="InterPro" id="IPR001343">
    <property type="entry name" value="Hemolysn_Ca-bd"/>
</dbReference>
<dbReference type="SMART" id="SM00191">
    <property type="entry name" value="Int_alpha"/>
    <property type="match status" value="14"/>
</dbReference>
<feature type="compositionally biased region" description="Low complexity" evidence="4">
    <location>
        <begin position="35"/>
        <end position="49"/>
    </location>
</feature>
<feature type="domain" description="Bacterial Ig-like" evidence="6">
    <location>
        <begin position="1993"/>
        <end position="2083"/>
    </location>
</feature>
<evidence type="ECO:0000313" key="7">
    <source>
        <dbReference type="EMBL" id="AUM11349.1"/>
    </source>
</evidence>
<dbReference type="InterPro" id="IPR013517">
    <property type="entry name" value="FG-GAP"/>
</dbReference>
<dbReference type="OrthoDB" id="8884034at2"/>
<feature type="domain" description="Bacterial Ig-like" evidence="6">
    <location>
        <begin position="3893"/>
        <end position="3983"/>
    </location>
</feature>
<feature type="domain" description="Bacterial Ig-like" evidence="6">
    <location>
        <begin position="5908"/>
        <end position="5997"/>
    </location>
</feature>
<evidence type="ECO:0000256" key="2">
    <source>
        <dbReference type="ARBA" id="ARBA00022737"/>
    </source>
</evidence>
<feature type="compositionally biased region" description="Acidic residues" evidence="4">
    <location>
        <begin position="50"/>
        <end position="63"/>
    </location>
</feature>
<keyword evidence="8" id="KW-1185">Reference proteome</keyword>
<dbReference type="GO" id="GO:0005509">
    <property type="term" value="F:calcium ion binding"/>
    <property type="evidence" value="ECO:0007669"/>
    <property type="project" value="InterPro"/>
</dbReference>
<feature type="domain" description="Bacterial Ig-like" evidence="6">
    <location>
        <begin position="2693"/>
        <end position="2783"/>
    </location>
</feature>
<feature type="domain" description="Bacterial Ig-like" evidence="6">
    <location>
        <begin position="3293"/>
        <end position="3383"/>
    </location>
</feature>
<feature type="domain" description="Bacterial Ig-like" evidence="6">
    <location>
        <begin position="3993"/>
        <end position="4083"/>
    </location>
</feature>
<feature type="domain" description="Bacterial Ig-like" evidence="6">
    <location>
        <begin position="1493"/>
        <end position="1583"/>
    </location>
</feature>
<feature type="domain" description="Bacterial Ig-like" evidence="6">
    <location>
        <begin position="496"/>
        <end position="584"/>
    </location>
</feature>
<gene>
    <name evidence="7" type="ORF">Kalk_02410</name>
</gene>
<feature type="domain" description="Bacterial Ig-like" evidence="6">
    <location>
        <begin position="2893"/>
        <end position="2983"/>
    </location>
</feature>
<feature type="domain" description="Bacterial Ig-like" evidence="6">
    <location>
        <begin position="2993"/>
        <end position="3083"/>
    </location>
</feature>
<feature type="domain" description="Bacterial Ig-like" evidence="6">
    <location>
        <begin position="4493"/>
        <end position="4583"/>
    </location>
</feature>
<feature type="domain" description="Bacterial Ig-like" evidence="6">
    <location>
        <begin position="1395"/>
        <end position="1483"/>
    </location>
</feature>
<feature type="domain" description="Bacterial Ig-like" evidence="6">
    <location>
        <begin position="1193"/>
        <end position="1283"/>
    </location>
</feature>
<feature type="domain" description="SbsA Ig-like" evidence="5">
    <location>
        <begin position="4899"/>
        <end position="5005"/>
    </location>
</feature>
<dbReference type="PROSITE" id="PS51470">
    <property type="entry name" value="FG_GAP"/>
    <property type="match status" value="5"/>
</dbReference>
<dbReference type="PANTHER" id="PTHR14795:SF0">
    <property type="entry name" value="TRANSMEMBRANE PROTEIN 62"/>
    <property type="match status" value="1"/>
</dbReference>
<dbReference type="InterPro" id="IPR044016">
    <property type="entry name" value="Big_13"/>
</dbReference>
<feature type="domain" description="Bacterial Ig-like" evidence="6">
    <location>
        <begin position="594"/>
        <end position="683"/>
    </location>
</feature>
<dbReference type="EMBL" id="CP022684">
    <property type="protein sequence ID" value="AUM11349.1"/>
    <property type="molecule type" value="Genomic_DNA"/>
</dbReference>
<accession>A0A2K9LG72</accession>
<dbReference type="Pfam" id="PF19077">
    <property type="entry name" value="Big_13"/>
    <property type="match status" value="47"/>
</dbReference>
<dbReference type="Pfam" id="PF13205">
    <property type="entry name" value="Big_5"/>
    <property type="match status" value="3"/>
</dbReference>
<feature type="domain" description="Bacterial Ig-like" evidence="6">
    <location>
        <begin position="3793"/>
        <end position="3883"/>
    </location>
</feature>
<feature type="domain" description="Bacterial Ig-like" evidence="6">
    <location>
        <begin position="893"/>
        <end position="983"/>
    </location>
</feature>
<evidence type="ECO:0000256" key="1">
    <source>
        <dbReference type="ARBA" id="ARBA00022729"/>
    </source>
</evidence>
<keyword evidence="3" id="KW-0325">Glycoprotein</keyword>
<feature type="domain" description="SbsA Ig-like" evidence="5">
    <location>
        <begin position="4782"/>
        <end position="4894"/>
    </location>
</feature>
<feature type="domain" description="Bacterial Ig-like" evidence="6">
    <location>
        <begin position="5805"/>
        <end position="5897"/>
    </location>
</feature>
<dbReference type="Pfam" id="PF00353">
    <property type="entry name" value="HemolysinCabind"/>
    <property type="match status" value="2"/>
</dbReference>
<dbReference type="InterPro" id="IPR013519">
    <property type="entry name" value="Int_alpha_beta-p"/>
</dbReference>
<feature type="domain" description="Bacterial Ig-like" evidence="6">
    <location>
        <begin position="3593"/>
        <end position="3683"/>
    </location>
</feature>
<feature type="domain" description="Bacterial Ig-like" evidence="6">
    <location>
        <begin position="4094"/>
        <end position="4183"/>
    </location>
</feature>
<protein>
    <recommendedName>
        <fullName evidence="9">Ig-like domain-containing protein</fullName>
    </recommendedName>
</protein>
<evidence type="ECO:0000313" key="8">
    <source>
        <dbReference type="Proteomes" id="UP000235116"/>
    </source>
</evidence>
<feature type="domain" description="Bacterial Ig-like" evidence="6">
    <location>
        <begin position="2393"/>
        <end position="2483"/>
    </location>
</feature>
<dbReference type="Gene3D" id="2.130.10.130">
    <property type="entry name" value="Integrin alpha, N-terminal"/>
    <property type="match status" value="8"/>
</dbReference>
<keyword evidence="1" id="KW-0732">Signal</keyword>
<dbReference type="NCBIfam" id="NF033510">
    <property type="entry name" value="Ca_tandemer"/>
    <property type="match status" value="48"/>
</dbReference>
<feature type="domain" description="Bacterial Ig-like" evidence="6">
    <location>
        <begin position="1693"/>
        <end position="1783"/>
    </location>
</feature>
<evidence type="ECO:0000259" key="6">
    <source>
        <dbReference type="Pfam" id="PF19077"/>
    </source>
</evidence>
<feature type="domain" description="Bacterial Ig-like" evidence="6">
    <location>
        <begin position="2293"/>
        <end position="2383"/>
    </location>
</feature>
<proteinExistence type="predicted"/>
<feature type="domain" description="Bacterial Ig-like" evidence="6">
    <location>
        <begin position="1793"/>
        <end position="1883"/>
    </location>
</feature>
<keyword evidence="2" id="KW-0677">Repeat</keyword>
<feature type="domain" description="Bacterial Ig-like" evidence="6">
    <location>
        <begin position="793"/>
        <end position="883"/>
    </location>
</feature>
<evidence type="ECO:0000256" key="4">
    <source>
        <dbReference type="SAM" id="MobiDB-lite"/>
    </source>
</evidence>
<feature type="domain" description="Bacterial Ig-like" evidence="6">
    <location>
        <begin position="3093"/>
        <end position="3183"/>
    </location>
</feature>
<dbReference type="SUPFAM" id="SSF69318">
    <property type="entry name" value="Integrin alpha N-terminal domain"/>
    <property type="match status" value="2"/>
</dbReference>
<name>A0A2K9LG72_9GAMM</name>
<feature type="domain" description="Bacterial Ig-like" evidence="6">
    <location>
        <begin position="3393"/>
        <end position="3483"/>
    </location>
</feature>
<dbReference type="InterPro" id="IPR028994">
    <property type="entry name" value="Integrin_alpha_N"/>
</dbReference>
<evidence type="ECO:0008006" key="9">
    <source>
        <dbReference type="Google" id="ProtNLM"/>
    </source>
</evidence>
<feature type="domain" description="Bacterial Ig-like" evidence="6">
    <location>
        <begin position="4193"/>
        <end position="4283"/>
    </location>
</feature>
<feature type="domain" description="Bacterial Ig-like" evidence="6">
    <location>
        <begin position="1293"/>
        <end position="1383"/>
    </location>
</feature>
<feature type="domain" description="Bacterial Ig-like" evidence="6">
    <location>
        <begin position="2794"/>
        <end position="2883"/>
    </location>
</feature>
<dbReference type="PRINTS" id="PR01185">
    <property type="entry name" value="INTEGRINA"/>
</dbReference>
<feature type="domain" description="Bacterial Ig-like" evidence="6">
    <location>
        <begin position="2493"/>
        <end position="2583"/>
    </location>
</feature>
<feature type="domain" description="Bacterial Ig-like" evidence="6">
    <location>
        <begin position="389"/>
        <end position="482"/>
    </location>
</feature>
<feature type="domain" description="Bacterial Ig-like" evidence="6">
    <location>
        <begin position="1094"/>
        <end position="1183"/>
    </location>
</feature>
<dbReference type="GO" id="GO:0007155">
    <property type="term" value="P:cell adhesion"/>
    <property type="evidence" value="ECO:0007669"/>
    <property type="project" value="InterPro"/>
</dbReference>
<evidence type="ECO:0000259" key="5">
    <source>
        <dbReference type="Pfam" id="PF13205"/>
    </source>
</evidence>
<dbReference type="GO" id="GO:0008305">
    <property type="term" value="C:integrin complex"/>
    <property type="evidence" value="ECO:0007669"/>
    <property type="project" value="InterPro"/>
</dbReference>
<feature type="domain" description="Bacterial Ig-like" evidence="6">
    <location>
        <begin position="4593"/>
        <end position="4683"/>
    </location>
</feature>
<feature type="domain" description="Bacterial Ig-like" evidence="6">
    <location>
        <begin position="2095"/>
        <end position="2183"/>
    </location>
</feature>
<feature type="domain" description="Bacterial Ig-like" evidence="6">
    <location>
        <begin position="3193"/>
        <end position="3283"/>
    </location>
</feature>
<feature type="domain" description="Bacterial Ig-like" evidence="6">
    <location>
        <begin position="4293"/>
        <end position="4383"/>
    </location>
</feature>
<organism evidence="7 8">
    <name type="scientific">Ketobacter alkanivorans</name>
    <dbReference type="NCBI Taxonomy" id="1917421"/>
    <lineage>
        <taxon>Bacteria</taxon>
        <taxon>Pseudomonadati</taxon>
        <taxon>Pseudomonadota</taxon>
        <taxon>Gammaproteobacteria</taxon>
        <taxon>Pseudomonadales</taxon>
        <taxon>Ketobacteraceae</taxon>
        <taxon>Ketobacter</taxon>
    </lineage>
</organism>
<dbReference type="InterPro" id="IPR013783">
    <property type="entry name" value="Ig-like_fold"/>
</dbReference>
<feature type="domain" description="Bacterial Ig-like" evidence="6">
    <location>
        <begin position="993"/>
        <end position="1083"/>
    </location>
</feature>